<reference evidence="3" key="1">
    <citation type="journal article" date="2016" name="Front. Microbiol.">
        <title>Complete Genome Sequence of Clostridium estertheticum DSM 8809, a Microbe Identified in Spoiled Vacuum Packed Beef.</title>
        <authorList>
            <person name="Yu Z."/>
            <person name="Gunn L."/>
            <person name="Brennan E."/>
            <person name="Reid R."/>
            <person name="Wall P.G."/>
            <person name="Gaora O.P."/>
            <person name="Hurley D."/>
            <person name="Bolton D."/>
            <person name="Fanning S."/>
        </authorList>
    </citation>
    <scope>NUCLEOTIDE SEQUENCE [LARGE SCALE GENOMIC DNA]</scope>
    <source>
        <strain evidence="3">DSM 8809</strain>
    </source>
</reference>
<evidence type="ECO:0000313" key="3">
    <source>
        <dbReference type="Proteomes" id="UP000182569"/>
    </source>
</evidence>
<dbReference type="PANTHER" id="PTHR43861">
    <property type="entry name" value="TRANS-ACONITATE 2-METHYLTRANSFERASE-RELATED"/>
    <property type="match status" value="1"/>
</dbReference>
<keyword evidence="2" id="KW-0808">Transferase</keyword>
<organism evidence="2 3">
    <name type="scientific">Clostridium estertheticum subsp. estertheticum</name>
    <dbReference type="NCBI Taxonomy" id="1552"/>
    <lineage>
        <taxon>Bacteria</taxon>
        <taxon>Bacillati</taxon>
        <taxon>Bacillota</taxon>
        <taxon>Clostridia</taxon>
        <taxon>Eubacteriales</taxon>
        <taxon>Clostridiaceae</taxon>
        <taxon>Clostridium</taxon>
    </lineage>
</organism>
<proteinExistence type="predicted"/>
<dbReference type="InterPro" id="IPR013216">
    <property type="entry name" value="Methyltransf_11"/>
</dbReference>
<dbReference type="STRING" id="1552.A7L45_14870"/>
<accession>A0A1J0GIN9</accession>
<keyword evidence="3" id="KW-1185">Reference proteome</keyword>
<name>A0A1J0GIN9_9CLOT</name>
<dbReference type="AlphaFoldDB" id="A0A1J0GIN9"/>
<dbReference type="SUPFAM" id="SSF53335">
    <property type="entry name" value="S-adenosyl-L-methionine-dependent methyltransferases"/>
    <property type="match status" value="1"/>
</dbReference>
<dbReference type="GO" id="GO:0008757">
    <property type="term" value="F:S-adenosylmethionine-dependent methyltransferase activity"/>
    <property type="evidence" value="ECO:0007669"/>
    <property type="project" value="InterPro"/>
</dbReference>
<feature type="domain" description="Methyltransferase type 11" evidence="1">
    <location>
        <begin position="52"/>
        <end position="149"/>
    </location>
</feature>
<dbReference type="OrthoDB" id="9791837at2"/>
<sequence>MDNEKILDQNSKSWDIIADDWFGVTALPTYGPFTPKEDELNLFEDVSGKYVLDIGCGSGHSLCYMGEKGASELWGIDISSTQIKSAKDVLNKSGYSQKLFVSPMENNPGIPLNYFDIVYSIYALGWTIDLEKTISMVSNYLKPGGIFIFSWDNPLMQCLEAKDDKIFFNCSYMEEELINMKKGGQQMSLYNWKLSTYINALSNAGMKVERLIEKTDTETLNHAANFSEKYYSAFKAKIIPMSFIIKAIKL</sequence>
<dbReference type="Proteomes" id="UP000182569">
    <property type="component" value="Chromosome"/>
</dbReference>
<dbReference type="KEGG" id="ceu:A7L45_14870"/>
<dbReference type="Pfam" id="PF08241">
    <property type="entry name" value="Methyltransf_11"/>
    <property type="match status" value="1"/>
</dbReference>
<protein>
    <submittedName>
        <fullName evidence="2">Methyltransferase type 11</fullName>
    </submittedName>
</protein>
<dbReference type="RefSeq" id="WP_071613561.1">
    <property type="nucleotide sequence ID" value="NZ_CP015756.1"/>
</dbReference>
<evidence type="ECO:0000313" key="2">
    <source>
        <dbReference type="EMBL" id="APC41266.1"/>
    </source>
</evidence>
<dbReference type="PANTHER" id="PTHR43861:SF1">
    <property type="entry name" value="TRANS-ACONITATE 2-METHYLTRANSFERASE"/>
    <property type="match status" value="1"/>
</dbReference>
<dbReference type="CDD" id="cd02440">
    <property type="entry name" value="AdoMet_MTases"/>
    <property type="match status" value="1"/>
</dbReference>
<dbReference type="InterPro" id="IPR029063">
    <property type="entry name" value="SAM-dependent_MTases_sf"/>
</dbReference>
<dbReference type="Gene3D" id="3.40.50.150">
    <property type="entry name" value="Vaccinia Virus protein VP39"/>
    <property type="match status" value="1"/>
</dbReference>
<dbReference type="GO" id="GO:0032259">
    <property type="term" value="P:methylation"/>
    <property type="evidence" value="ECO:0007669"/>
    <property type="project" value="UniProtKB-KW"/>
</dbReference>
<gene>
    <name evidence="2" type="ORF">A7L45_14870</name>
</gene>
<keyword evidence="2" id="KW-0489">Methyltransferase</keyword>
<evidence type="ECO:0000259" key="1">
    <source>
        <dbReference type="Pfam" id="PF08241"/>
    </source>
</evidence>
<dbReference type="EMBL" id="CP015756">
    <property type="protein sequence ID" value="APC41266.1"/>
    <property type="molecule type" value="Genomic_DNA"/>
</dbReference>